<evidence type="ECO:0000259" key="1">
    <source>
        <dbReference type="Pfam" id="PF00534"/>
    </source>
</evidence>
<dbReference type="EMBL" id="JPGD01000006">
    <property type="protein sequence ID" value="KGB91964.1"/>
    <property type="molecule type" value="Genomic_DNA"/>
</dbReference>
<protein>
    <submittedName>
        <fullName evidence="2">Glycosyl transferases group 1 family protein</fullName>
    </submittedName>
</protein>
<dbReference type="SUPFAM" id="SSF53756">
    <property type="entry name" value="UDP-Glycosyltransferase/glycogen phosphorylase"/>
    <property type="match status" value="1"/>
</dbReference>
<comment type="caution">
    <text evidence="2">The sequence shown here is derived from an EMBL/GenBank/DDBJ whole genome shotgun (WGS) entry which is preliminary data.</text>
</comment>
<dbReference type="Pfam" id="PF00534">
    <property type="entry name" value="Glycos_transf_1"/>
    <property type="match status" value="1"/>
</dbReference>
<evidence type="ECO:0000313" key="2">
    <source>
        <dbReference type="EMBL" id="KGB91964.1"/>
    </source>
</evidence>
<accession>A0AA88YV83</accession>
<reference evidence="2 3" key="1">
    <citation type="submission" date="2014-06" db="EMBL/GenBank/DDBJ databases">
        <authorList>
            <person name="Bishop-Lilly K.A."/>
            <person name="Broomall S.M."/>
            <person name="Chain P.S."/>
            <person name="Chertkov O."/>
            <person name="Coyne S.R."/>
            <person name="Daligault H.E."/>
            <person name="Davenport K.W."/>
            <person name="Erkkila T."/>
            <person name="Frey K.G."/>
            <person name="Gibbons H.S."/>
            <person name="Gu W."/>
            <person name="Jaissle J."/>
            <person name="Johnson S.L."/>
            <person name="Koroleva G.I."/>
            <person name="Ladner J.T."/>
            <person name="Lo C.-C."/>
            <person name="Minogue T.D."/>
            <person name="Munk C."/>
            <person name="Palacios G.F."/>
            <person name="Redden C.L."/>
            <person name="Rosenzweig C.N."/>
            <person name="Scholz M.B."/>
            <person name="Teshima H."/>
            <person name="Xu Y."/>
        </authorList>
    </citation>
    <scope>NUCLEOTIDE SEQUENCE [LARGE SCALE GENOMIC DNA]</scope>
    <source>
        <strain evidence="2 3">DWS 37UF10B-2</strain>
    </source>
</reference>
<dbReference type="Gene3D" id="3.40.50.2000">
    <property type="entry name" value="Glycogen Phosphorylase B"/>
    <property type="match status" value="2"/>
</dbReference>
<keyword evidence="2" id="KW-0808">Transferase</keyword>
<dbReference type="InterPro" id="IPR001296">
    <property type="entry name" value="Glyco_trans_1"/>
</dbReference>
<name>A0AA88YV83_BURCE</name>
<dbReference type="PANTHER" id="PTHR45947:SF3">
    <property type="entry name" value="SULFOQUINOVOSYL TRANSFERASE SQD2"/>
    <property type="match status" value="1"/>
</dbReference>
<sequence length="411" mass="45692">MHVRDGELNGWSSIGARAEATRVVVVNDYARKGGAEEVYQTSIEVLRNIPDVDVYSFDETNFAAAEGAFARGWNRAAAGALATLLDDVRPHRVLVHNYHNLLTQSILPVLARRRREQGFRTYLTCHDYHLVFYNPNLLAYRNGQPVPVPVDALSNPARLFALASPRGRLHDTVKKLHWHAVYAYCNPRNVFDLFLCPSPYMRTALAQRGITRTALLPNPVSTLAEPFPPRVCDREQFDLAYVGRLDAEKGIHEFIELARRIAFRRIGSLTLYGDGTLRAQLETRHQDLVQAGRLRFAGRLGHGELFHALRAHDALVLPSVWAENAPLVVVEAATLGLPVLAHEIGSLSTFGSEIGNKILYRNSPAGLTSAFDELGRHLRIADRHYDCSAYTPSRYAAQLASWMGLGGQQGG</sequence>
<dbReference type="AlphaFoldDB" id="A0AA88YV83"/>
<dbReference type="InterPro" id="IPR050194">
    <property type="entry name" value="Glycosyltransferase_grp1"/>
</dbReference>
<feature type="domain" description="Glycosyl transferase family 1" evidence="1">
    <location>
        <begin position="235"/>
        <end position="348"/>
    </location>
</feature>
<evidence type="ECO:0000313" key="3">
    <source>
        <dbReference type="Proteomes" id="UP000029575"/>
    </source>
</evidence>
<dbReference type="GO" id="GO:0016757">
    <property type="term" value="F:glycosyltransferase activity"/>
    <property type="evidence" value="ECO:0007669"/>
    <property type="project" value="InterPro"/>
</dbReference>
<proteinExistence type="predicted"/>
<gene>
    <name evidence="2" type="ORF">DM43_1040</name>
</gene>
<organism evidence="2 3">
    <name type="scientific">Burkholderia cepacia</name>
    <name type="common">Pseudomonas cepacia</name>
    <dbReference type="NCBI Taxonomy" id="292"/>
    <lineage>
        <taxon>Bacteria</taxon>
        <taxon>Pseudomonadati</taxon>
        <taxon>Pseudomonadota</taxon>
        <taxon>Betaproteobacteria</taxon>
        <taxon>Burkholderiales</taxon>
        <taxon>Burkholderiaceae</taxon>
        <taxon>Burkholderia</taxon>
        <taxon>Burkholderia cepacia complex</taxon>
    </lineage>
</organism>
<dbReference type="Proteomes" id="UP000029575">
    <property type="component" value="Unassembled WGS sequence"/>
</dbReference>
<dbReference type="PANTHER" id="PTHR45947">
    <property type="entry name" value="SULFOQUINOVOSYL TRANSFERASE SQD2"/>
    <property type="match status" value="1"/>
</dbReference>